<accession>A0A0D0IWX0</accession>
<dbReference type="SUPFAM" id="SSF53448">
    <property type="entry name" value="Nucleotide-diphospho-sugar transferases"/>
    <property type="match status" value="1"/>
</dbReference>
<evidence type="ECO:0000313" key="2">
    <source>
        <dbReference type="EMBL" id="KIP59679.1"/>
    </source>
</evidence>
<dbReference type="STRING" id="1602171.ST44_13030"/>
<dbReference type="Proteomes" id="UP000032046">
    <property type="component" value="Unassembled WGS sequence"/>
</dbReference>
<dbReference type="Pfam" id="PF00535">
    <property type="entry name" value="Glycos_transf_2"/>
    <property type="match status" value="1"/>
</dbReference>
<dbReference type="RefSeq" id="WP_022316337.1">
    <property type="nucleotide sequence ID" value="NZ_JBGLIV010000001.1"/>
</dbReference>
<dbReference type="PANTHER" id="PTHR22916:SF3">
    <property type="entry name" value="UDP-GLCNAC:BETAGAL BETA-1,3-N-ACETYLGLUCOSAMINYLTRANSFERASE-LIKE PROTEIN 1"/>
    <property type="match status" value="1"/>
</dbReference>
<protein>
    <recommendedName>
        <fullName evidence="1">Glycosyltransferase 2-like domain-containing protein</fullName>
    </recommendedName>
</protein>
<dbReference type="InterPro" id="IPR001173">
    <property type="entry name" value="Glyco_trans_2-like"/>
</dbReference>
<gene>
    <name evidence="2" type="ORF">ST44_13030</name>
</gene>
<dbReference type="GeneID" id="93484881"/>
<reference evidence="2 3" key="1">
    <citation type="submission" date="2015-01" db="EMBL/GenBank/DDBJ databases">
        <title>Comparative genomics of non-oral Prevotella species.</title>
        <authorList>
            <person name="Accetto T."/>
            <person name="Nograsek B."/>
            <person name="Avgustin G."/>
        </authorList>
    </citation>
    <scope>NUCLEOTIDE SEQUENCE [LARGE SCALE GENOMIC DNA]</scope>
    <source>
        <strain evidence="2 3">P5-119</strain>
    </source>
</reference>
<feature type="domain" description="Glycosyltransferase 2-like" evidence="1">
    <location>
        <begin position="15"/>
        <end position="137"/>
    </location>
</feature>
<dbReference type="PANTHER" id="PTHR22916">
    <property type="entry name" value="GLYCOSYLTRANSFERASE"/>
    <property type="match status" value="1"/>
</dbReference>
<comment type="caution">
    <text evidence="2">The sequence shown here is derived from an EMBL/GenBank/DDBJ whole genome shotgun (WGS) entry which is preliminary data.</text>
</comment>
<name>A0A0D0IWX0_9BACT</name>
<evidence type="ECO:0000313" key="3">
    <source>
        <dbReference type="Proteomes" id="UP000032046"/>
    </source>
</evidence>
<dbReference type="EMBL" id="JXQK01000091">
    <property type="protein sequence ID" value="KIP59679.1"/>
    <property type="molecule type" value="Genomic_DNA"/>
</dbReference>
<dbReference type="AlphaFoldDB" id="A0A0D0IWX0"/>
<dbReference type="CDD" id="cd06433">
    <property type="entry name" value="GT_2_WfgS_like"/>
    <property type="match status" value="1"/>
</dbReference>
<evidence type="ECO:0000259" key="1">
    <source>
        <dbReference type="Pfam" id="PF00535"/>
    </source>
</evidence>
<sequence>MQQASKTENNLPKVSIVTVTFNAGPLLEKTLGNLQMQDYPNKEIVVVDGKSTDDTIITIKRYAHSGTITTWVSEPDRGIYDAMNKGVGMATGEWVIFMNAGDVFAADDVLRRVFCQPLADADVVYGDVVKDGNVKKAPESYYLYHRMIFCHQCVFTRRDSLISTPFDIKHRLSADFKSFIELYQKGARFRYVNLPIAIFDTGGVSNSHRSKGLRDNISVVWETIPMPQRLKFIMRLGVPYLMCRLRGK</sequence>
<dbReference type="InterPro" id="IPR029044">
    <property type="entry name" value="Nucleotide-diphossugar_trans"/>
</dbReference>
<keyword evidence="3" id="KW-1185">Reference proteome</keyword>
<organism evidence="2 3">
    <name type="scientific">Prevotella pectinovora</name>
    <dbReference type="NCBI Taxonomy" id="1602169"/>
    <lineage>
        <taxon>Bacteria</taxon>
        <taxon>Pseudomonadati</taxon>
        <taxon>Bacteroidota</taxon>
        <taxon>Bacteroidia</taxon>
        <taxon>Bacteroidales</taxon>
        <taxon>Prevotellaceae</taxon>
        <taxon>Prevotella</taxon>
    </lineage>
</organism>
<dbReference type="Gene3D" id="3.90.550.10">
    <property type="entry name" value="Spore Coat Polysaccharide Biosynthesis Protein SpsA, Chain A"/>
    <property type="match status" value="1"/>
</dbReference>
<proteinExistence type="predicted"/>
<dbReference type="GO" id="GO:0016758">
    <property type="term" value="F:hexosyltransferase activity"/>
    <property type="evidence" value="ECO:0007669"/>
    <property type="project" value="UniProtKB-ARBA"/>
</dbReference>